<evidence type="ECO:0000313" key="4">
    <source>
        <dbReference type="Proteomes" id="UP000243459"/>
    </source>
</evidence>
<dbReference type="Proteomes" id="UP000243459">
    <property type="component" value="Chromosome 7"/>
</dbReference>
<feature type="compositionally biased region" description="Low complexity" evidence="2">
    <location>
        <begin position="484"/>
        <end position="504"/>
    </location>
</feature>
<sequence length="605" mass="67828">MTGEAAATAADSSSESCLQSCYCCRQQLRELCEREARSINYCVSQQQLKRAVADSSSESCLQQAAALFELLDCSRSLNCCWSQQSLKSAGSQAAQSKLAGLAAGLLPGQKRGKGQFGDYFWLLSNGIVANLRYIFANGQLSPSKYVKHGKRKEAEVMKCQSWGKSGKSYCIHRGMDCALTAKDAQLSRQQLKRAVADSSSESCLQQAAALFELLDCSRSLNCCWSQQSLKSAGSQAAQSKLAGLAAGLLPGQKRGKGQFGDYFWLLSNGIVANLRYIFANGQLSPSKYVKHGKRKEAEVMKCQSWGKSGKSYCIHRGMDCALTAKDAQLSRTILVWRLMREKKHGRKPDPIEIFYIVHKRRDENKSWIDDASEELAVKISRELTSLVETHGEETSELRQQAYVAARGLETRGRVRGYGRGVTPDMIPWVAQTQPTSSSLRSRTGRAYANLQSQYSELEEKYERQQKELDELKLMITSRNAHPHQQSSSQQQSNSQQGSSSQQQSHYEQIPTSCPYPPYQHRRPQSPSQQHSPSQHAPTSYTYPPYQHLPPYLYTSSSQFYYPHPYQPPLYHPVPHPPGEFTAMLNDSDFMQQMMPPNDRNDKDKS</sequence>
<accession>A0A5P1EEV1</accession>
<keyword evidence="4" id="KW-1185">Reference proteome</keyword>
<feature type="coiled-coil region" evidence="1">
    <location>
        <begin position="440"/>
        <end position="474"/>
    </location>
</feature>
<dbReference type="AlphaFoldDB" id="A0A5P1EEV1"/>
<feature type="compositionally biased region" description="Low complexity" evidence="2">
    <location>
        <begin position="524"/>
        <end position="543"/>
    </location>
</feature>
<feature type="region of interest" description="Disordered" evidence="2">
    <location>
        <begin position="479"/>
        <end position="543"/>
    </location>
</feature>
<reference evidence="4" key="1">
    <citation type="journal article" date="2017" name="Nat. Commun.">
        <title>The asparagus genome sheds light on the origin and evolution of a young Y chromosome.</title>
        <authorList>
            <person name="Harkess A."/>
            <person name="Zhou J."/>
            <person name="Xu C."/>
            <person name="Bowers J.E."/>
            <person name="Van der Hulst R."/>
            <person name="Ayyampalayam S."/>
            <person name="Mercati F."/>
            <person name="Riccardi P."/>
            <person name="McKain M.R."/>
            <person name="Kakrana A."/>
            <person name="Tang H."/>
            <person name="Ray J."/>
            <person name="Groenendijk J."/>
            <person name="Arikit S."/>
            <person name="Mathioni S.M."/>
            <person name="Nakano M."/>
            <person name="Shan H."/>
            <person name="Telgmann-Rauber A."/>
            <person name="Kanno A."/>
            <person name="Yue Z."/>
            <person name="Chen H."/>
            <person name="Li W."/>
            <person name="Chen Y."/>
            <person name="Xu X."/>
            <person name="Zhang Y."/>
            <person name="Luo S."/>
            <person name="Chen H."/>
            <person name="Gao J."/>
            <person name="Mao Z."/>
            <person name="Pires J.C."/>
            <person name="Luo M."/>
            <person name="Kudrna D."/>
            <person name="Wing R.A."/>
            <person name="Meyers B.C."/>
            <person name="Yi K."/>
            <person name="Kong H."/>
            <person name="Lavrijsen P."/>
            <person name="Sunseri F."/>
            <person name="Falavigna A."/>
            <person name="Ye Y."/>
            <person name="Leebens-Mack J.H."/>
            <person name="Chen G."/>
        </authorList>
    </citation>
    <scope>NUCLEOTIDE SEQUENCE [LARGE SCALE GENOMIC DNA]</scope>
    <source>
        <strain evidence="4">cv. DH0086</strain>
    </source>
</reference>
<dbReference type="Gramene" id="ONK64382">
    <property type="protein sequence ID" value="ONK64382"/>
    <property type="gene ID" value="A4U43_C07F25220"/>
</dbReference>
<evidence type="ECO:0000313" key="3">
    <source>
        <dbReference type="EMBL" id="ONK64382.1"/>
    </source>
</evidence>
<evidence type="ECO:0000256" key="2">
    <source>
        <dbReference type="SAM" id="MobiDB-lite"/>
    </source>
</evidence>
<protein>
    <submittedName>
        <fullName evidence="3">Uncharacterized protein</fullName>
    </submittedName>
</protein>
<feature type="region of interest" description="Disordered" evidence="2">
    <location>
        <begin position="579"/>
        <end position="605"/>
    </location>
</feature>
<dbReference type="InterPro" id="IPR004252">
    <property type="entry name" value="Probable_transposase_24"/>
</dbReference>
<gene>
    <name evidence="3" type="ORF">A4U43_C07F25220</name>
</gene>
<keyword evidence="1" id="KW-0175">Coiled coil</keyword>
<proteinExistence type="predicted"/>
<evidence type="ECO:0000256" key="1">
    <source>
        <dbReference type="SAM" id="Coils"/>
    </source>
</evidence>
<dbReference type="Pfam" id="PF03004">
    <property type="entry name" value="Transposase_24"/>
    <property type="match status" value="1"/>
</dbReference>
<organism evidence="3 4">
    <name type="scientific">Asparagus officinalis</name>
    <name type="common">Garden asparagus</name>
    <dbReference type="NCBI Taxonomy" id="4686"/>
    <lineage>
        <taxon>Eukaryota</taxon>
        <taxon>Viridiplantae</taxon>
        <taxon>Streptophyta</taxon>
        <taxon>Embryophyta</taxon>
        <taxon>Tracheophyta</taxon>
        <taxon>Spermatophyta</taxon>
        <taxon>Magnoliopsida</taxon>
        <taxon>Liliopsida</taxon>
        <taxon>Asparagales</taxon>
        <taxon>Asparagaceae</taxon>
        <taxon>Asparagoideae</taxon>
        <taxon>Asparagus</taxon>
    </lineage>
</organism>
<dbReference type="EMBL" id="CM007387">
    <property type="protein sequence ID" value="ONK64382.1"/>
    <property type="molecule type" value="Genomic_DNA"/>
</dbReference>
<name>A0A5P1EEV1_ASPOF</name>